<proteinExistence type="predicted"/>
<dbReference type="Proteomes" id="UP000729182">
    <property type="component" value="Unassembled WGS sequence"/>
</dbReference>
<name>A0AAW9W7E4_STREE</name>
<dbReference type="AlphaFoldDB" id="A0AAW9W7E4"/>
<comment type="caution">
    <text evidence="1">The sequence shown here is derived from an EMBL/GenBank/DDBJ whole genome shotgun (WGS) entry which is preliminary data.</text>
</comment>
<feature type="non-terminal residue" evidence="1">
    <location>
        <position position="23"/>
    </location>
</feature>
<dbReference type="GO" id="GO:0016740">
    <property type="term" value="F:transferase activity"/>
    <property type="evidence" value="ECO:0007669"/>
    <property type="project" value="UniProtKB-KW"/>
</dbReference>
<sequence length="23" mass="2601">MKICLVGSSGGHLTHLYLLKPFW</sequence>
<evidence type="ECO:0000313" key="1">
    <source>
        <dbReference type="EMBL" id="MTV77860.1"/>
    </source>
</evidence>
<keyword evidence="1" id="KW-0808">Transferase</keyword>
<accession>A0AAW9W7E4</accession>
<gene>
    <name evidence="1" type="ORF">GM535_11540</name>
</gene>
<protein>
    <submittedName>
        <fullName evidence="1">UDP-N-acetylglucosamine--LPS N-acetylglucosamine transferase</fullName>
    </submittedName>
</protein>
<evidence type="ECO:0000313" key="2">
    <source>
        <dbReference type="Proteomes" id="UP000729182"/>
    </source>
</evidence>
<reference evidence="1" key="1">
    <citation type="submission" date="2019-11" db="EMBL/GenBank/DDBJ databases">
        <title>Growth characteristics of pneumococcus vary with the chemical composition of the capsule and with environmental conditions.</title>
        <authorList>
            <person name="Tothpal A."/>
            <person name="Desobry K."/>
            <person name="Joshi S."/>
            <person name="Wyllie A.L."/>
            <person name="Weinberger D.M."/>
        </authorList>
    </citation>
    <scope>NUCLEOTIDE SEQUENCE</scope>
    <source>
        <strain evidence="1">Pnumococcus10A</strain>
    </source>
</reference>
<dbReference type="EMBL" id="WNHN01000148">
    <property type="protein sequence ID" value="MTV77860.1"/>
    <property type="molecule type" value="Genomic_DNA"/>
</dbReference>
<organism evidence="1 2">
    <name type="scientific">Streptococcus pneumoniae</name>
    <dbReference type="NCBI Taxonomy" id="1313"/>
    <lineage>
        <taxon>Bacteria</taxon>
        <taxon>Bacillati</taxon>
        <taxon>Bacillota</taxon>
        <taxon>Bacilli</taxon>
        <taxon>Lactobacillales</taxon>
        <taxon>Streptococcaceae</taxon>
        <taxon>Streptococcus</taxon>
    </lineage>
</organism>